<dbReference type="Pfam" id="PF00069">
    <property type="entry name" value="Pkinase"/>
    <property type="match status" value="1"/>
</dbReference>
<dbReference type="SUPFAM" id="SSF56112">
    <property type="entry name" value="Protein kinase-like (PK-like)"/>
    <property type="match status" value="1"/>
</dbReference>
<dbReference type="InterPro" id="IPR011009">
    <property type="entry name" value="Kinase-like_dom_sf"/>
</dbReference>
<dbReference type="SMART" id="SM00220">
    <property type="entry name" value="S_TKc"/>
    <property type="match status" value="1"/>
</dbReference>
<feature type="domain" description="Protein kinase" evidence="1">
    <location>
        <begin position="1"/>
        <end position="164"/>
    </location>
</feature>
<dbReference type="PANTHER" id="PTHR24348:SF68">
    <property type="entry name" value="SERINE_THREONINE-PROTEIN KINASE ATG1C"/>
    <property type="match status" value="1"/>
</dbReference>
<dbReference type="GO" id="GO:0004674">
    <property type="term" value="F:protein serine/threonine kinase activity"/>
    <property type="evidence" value="ECO:0007669"/>
    <property type="project" value="InterPro"/>
</dbReference>
<dbReference type="PANTHER" id="PTHR24348">
    <property type="entry name" value="SERINE/THREONINE-PROTEIN KINASE UNC-51-RELATED"/>
    <property type="match status" value="1"/>
</dbReference>
<dbReference type="InterPro" id="IPR045269">
    <property type="entry name" value="Atg1-like"/>
</dbReference>
<gene>
    <name evidence="2" type="ORF">EZS28_027820</name>
</gene>
<dbReference type="Gene3D" id="1.10.510.10">
    <property type="entry name" value="Transferase(Phosphotransferase) domain 1"/>
    <property type="match status" value="1"/>
</dbReference>
<dbReference type="GO" id="GO:0005524">
    <property type="term" value="F:ATP binding"/>
    <property type="evidence" value="ECO:0007669"/>
    <property type="project" value="InterPro"/>
</dbReference>
<dbReference type="PROSITE" id="PS50011">
    <property type="entry name" value="PROTEIN_KINASE_DOM"/>
    <property type="match status" value="1"/>
</dbReference>
<dbReference type="OrthoDB" id="10252171at2759"/>
<dbReference type="InterPro" id="IPR008271">
    <property type="entry name" value="Ser/Thr_kinase_AS"/>
</dbReference>
<dbReference type="InterPro" id="IPR000719">
    <property type="entry name" value="Prot_kinase_dom"/>
</dbReference>
<dbReference type="GO" id="GO:0005737">
    <property type="term" value="C:cytoplasm"/>
    <property type="evidence" value="ECO:0007669"/>
    <property type="project" value="TreeGrafter"/>
</dbReference>
<organism evidence="2 3">
    <name type="scientific">Streblomastix strix</name>
    <dbReference type="NCBI Taxonomy" id="222440"/>
    <lineage>
        <taxon>Eukaryota</taxon>
        <taxon>Metamonada</taxon>
        <taxon>Preaxostyla</taxon>
        <taxon>Oxymonadida</taxon>
        <taxon>Streblomastigidae</taxon>
        <taxon>Streblomastix</taxon>
    </lineage>
</organism>
<dbReference type="GO" id="GO:0010506">
    <property type="term" value="P:regulation of autophagy"/>
    <property type="evidence" value="ECO:0007669"/>
    <property type="project" value="InterPro"/>
</dbReference>
<evidence type="ECO:0000259" key="1">
    <source>
        <dbReference type="PROSITE" id="PS50011"/>
    </source>
</evidence>
<proteinExistence type="predicted"/>
<reference evidence="2 3" key="1">
    <citation type="submission" date="2019-03" db="EMBL/GenBank/DDBJ databases">
        <title>Single cell metagenomics reveals metabolic interactions within the superorganism composed of flagellate Streblomastix strix and complex community of Bacteroidetes bacteria on its surface.</title>
        <authorList>
            <person name="Treitli S.C."/>
            <person name="Kolisko M."/>
            <person name="Husnik F."/>
            <person name="Keeling P."/>
            <person name="Hampl V."/>
        </authorList>
    </citation>
    <scope>NUCLEOTIDE SEQUENCE [LARGE SCALE GENOMIC DNA]</scope>
    <source>
        <strain evidence="2">ST1C</strain>
    </source>
</reference>
<sequence length="198" mass="22740">MPTVRAMMKQILEGIRVIHEKGLIHRDIKGQNILMHSPPGSGRVILKIADFGITKIQQNELQLNRMSTKGTPPNMAPELALGYEKADQKVDMWSAGVVLYQLVSKEYPIKAKSIYELLKKMKERRIERPEIVKNDILWDLISNLLSFDPNNRLSAEQALQHPFFTNEQAQIQITDEIRQLTYKAEQLQIQGNITYCIS</sequence>
<evidence type="ECO:0000313" key="3">
    <source>
        <dbReference type="Proteomes" id="UP000324800"/>
    </source>
</evidence>
<dbReference type="Proteomes" id="UP000324800">
    <property type="component" value="Unassembled WGS sequence"/>
</dbReference>
<dbReference type="PROSITE" id="PS00108">
    <property type="entry name" value="PROTEIN_KINASE_ST"/>
    <property type="match status" value="1"/>
</dbReference>
<comment type="caution">
    <text evidence="2">The sequence shown here is derived from an EMBL/GenBank/DDBJ whole genome shotgun (WGS) entry which is preliminary data.</text>
</comment>
<dbReference type="EMBL" id="SNRW01010378">
    <property type="protein sequence ID" value="KAA6376652.1"/>
    <property type="molecule type" value="Genomic_DNA"/>
</dbReference>
<name>A0A5J4V2Q8_9EUKA</name>
<protein>
    <recommendedName>
        <fullName evidence="1">Protein kinase domain-containing protein</fullName>
    </recommendedName>
</protein>
<dbReference type="AlphaFoldDB" id="A0A5J4V2Q8"/>
<evidence type="ECO:0000313" key="2">
    <source>
        <dbReference type="EMBL" id="KAA6376652.1"/>
    </source>
</evidence>
<accession>A0A5J4V2Q8</accession>